<evidence type="ECO:0000313" key="2">
    <source>
        <dbReference type="Proteomes" id="UP000005990"/>
    </source>
</evidence>
<evidence type="ECO:0000313" key="1">
    <source>
        <dbReference type="EMBL" id="EFR30428.1"/>
    </source>
</evidence>
<proteinExistence type="predicted"/>
<protein>
    <submittedName>
        <fullName evidence="1">Uncharacterized protein</fullName>
    </submittedName>
</protein>
<gene>
    <name evidence="1" type="ORF">HMPREF9257_0854</name>
</gene>
<dbReference type="RefSeq" id="WP_006419085.1">
    <property type="nucleotide sequence ID" value="NZ_AENN01000020.1"/>
</dbReference>
<organism evidence="1 2">
    <name type="scientific">Eremococcus coleocola ACS-139-V-Col8</name>
    <dbReference type="NCBI Taxonomy" id="908337"/>
    <lineage>
        <taxon>Bacteria</taxon>
        <taxon>Bacillati</taxon>
        <taxon>Bacillota</taxon>
        <taxon>Bacilli</taxon>
        <taxon>Lactobacillales</taxon>
        <taxon>Aerococcaceae</taxon>
        <taxon>Eremococcus</taxon>
    </lineage>
</organism>
<accession>E4KRJ2</accession>
<reference evidence="1 2" key="1">
    <citation type="submission" date="2010-10" db="EMBL/GenBank/DDBJ databases">
        <authorList>
            <person name="Durkin A.S."/>
            <person name="Madupu R."/>
            <person name="Torralba M."/>
            <person name="Gillis M."/>
            <person name="Methe B."/>
            <person name="Sutton G."/>
            <person name="Nelson K.E."/>
        </authorList>
    </citation>
    <scope>NUCLEOTIDE SEQUENCE [LARGE SCALE GENOMIC DNA]</scope>
    <source>
        <strain evidence="1 2">ACS-139-V-Col8</strain>
    </source>
</reference>
<keyword evidence="2" id="KW-1185">Reference proteome</keyword>
<dbReference type="Proteomes" id="UP000005990">
    <property type="component" value="Unassembled WGS sequence"/>
</dbReference>
<dbReference type="NCBIfam" id="NF045477">
    <property type="entry name" value="LPO_1073_dom"/>
    <property type="match status" value="1"/>
</dbReference>
<dbReference type="InterPro" id="IPR053773">
    <property type="entry name" value="Vpar_1526-like"/>
</dbReference>
<comment type="caution">
    <text evidence="1">The sequence shown here is derived from an EMBL/GenBank/DDBJ whole genome shotgun (WGS) entry which is preliminary data.</text>
</comment>
<name>E4KRJ2_9LACT</name>
<dbReference type="EMBL" id="AENN01000020">
    <property type="protein sequence ID" value="EFR30428.1"/>
    <property type="molecule type" value="Genomic_DNA"/>
</dbReference>
<dbReference type="OrthoDB" id="9775607at2"/>
<dbReference type="AlphaFoldDB" id="E4KRJ2"/>
<dbReference type="eggNOG" id="ENOG502ZA7S">
    <property type="taxonomic scope" value="Bacteria"/>
</dbReference>
<sequence>MFEKQRQEAGDNSQQIQAETVNYYSCIDEKRAREIIDEKVPEIIQNYSREAQELASERIEHFTNDLIPKLVRENLLEGIKNPSIQMLLVEAQKTATSTERVADYELLSELILHRINSDDDRNTRTGINRALQIVDEISDEALLGLTVAHCAFNFIPVSGKITEGLTVLSDLFERVIYDKLPTGNLWLEQLDILDALRTSQIGSLKNSRELYSTRFSGYIEVGILKDSENYQNAIKIINELNIPRDILTEHELRQDYVRLKIFNIDNLDDMLINHFDNNGQFLFRTKYTDEQKQALRDIYNFYEDDSNLKEENIDRFLELWDSYESLKALRNWWDSIPSAFNITSVGRVLAHANAQRCDSTLPALN</sequence>